<dbReference type="RefSeq" id="WP_099557428.1">
    <property type="nucleotide sequence ID" value="NZ_LT960614.1"/>
</dbReference>
<comment type="subcellular location">
    <subcellularLocation>
        <location evidence="1">Cell membrane</location>
        <topology evidence="1">Multi-pass membrane protein</topology>
    </subcellularLocation>
</comment>
<keyword evidence="3 9" id="KW-0812">Transmembrane</keyword>
<keyword evidence="6 8" id="KW-0807">Transducer</keyword>
<gene>
    <name evidence="11" type="primary">mcp4_10</name>
    <name evidence="11" type="ORF">HDIA_3588</name>
</gene>
<dbReference type="KEGG" id="hdi:HDIA_3588"/>
<evidence type="ECO:0000256" key="9">
    <source>
        <dbReference type="SAM" id="Phobius"/>
    </source>
</evidence>
<evidence type="ECO:0000259" key="10">
    <source>
        <dbReference type="PROSITE" id="PS50111"/>
    </source>
</evidence>
<keyword evidence="5 9" id="KW-0472">Membrane</keyword>
<dbReference type="InterPro" id="IPR004010">
    <property type="entry name" value="Double_Cache_2"/>
</dbReference>
<dbReference type="AlphaFoldDB" id="A0A2C9DAC7"/>
<reference evidence="12" key="1">
    <citation type="submission" date="2017-09" db="EMBL/GenBank/DDBJ databases">
        <title>Genome sequence of Nannocystis excedens DSM 71.</title>
        <authorList>
            <person name="Blom J."/>
        </authorList>
    </citation>
    <scope>NUCLEOTIDE SEQUENCE [LARGE SCALE GENOMIC DNA]</scope>
    <source>
        <strain evidence="12">type strain: E19</strain>
    </source>
</reference>
<dbReference type="Gene3D" id="3.30.450.20">
    <property type="entry name" value="PAS domain"/>
    <property type="match status" value="1"/>
</dbReference>
<keyword evidence="4 9" id="KW-1133">Transmembrane helix</keyword>
<evidence type="ECO:0000256" key="6">
    <source>
        <dbReference type="ARBA" id="ARBA00023224"/>
    </source>
</evidence>
<comment type="similarity">
    <text evidence="7">Belongs to the methyl-accepting chemotaxis (MCP) protein family.</text>
</comment>
<organism evidence="11 12">
    <name type="scientific">Hartmannibacter diazotrophicus</name>
    <dbReference type="NCBI Taxonomy" id="1482074"/>
    <lineage>
        <taxon>Bacteria</taxon>
        <taxon>Pseudomonadati</taxon>
        <taxon>Pseudomonadota</taxon>
        <taxon>Alphaproteobacteria</taxon>
        <taxon>Hyphomicrobiales</taxon>
        <taxon>Pleomorphomonadaceae</taxon>
        <taxon>Hartmannibacter</taxon>
    </lineage>
</organism>
<dbReference type="PANTHER" id="PTHR32089">
    <property type="entry name" value="METHYL-ACCEPTING CHEMOTAXIS PROTEIN MCPB"/>
    <property type="match status" value="1"/>
</dbReference>
<dbReference type="Pfam" id="PF08269">
    <property type="entry name" value="dCache_2"/>
    <property type="match status" value="1"/>
</dbReference>
<dbReference type="EMBL" id="LT960614">
    <property type="protein sequence ID" value="SON57129.1"/>
    <property type="molecule type" value="Genomic_DNA"/>
</dbReference>
<evidence type="ECO:0000256" key="5">
    <source>
        <dbReference type="ARBA" id="ARBA00023136"/>
    </source>
</evidence>
<protein>
    <submittedName>
        <fullName evidence="11">Methyl-accepting chemotaxis protein 4</fullName>
    </submittedName>
</protein>
<proteinExistence type="inferred from homology"/>
<dbReference type="SUPFAM" id="SSF58104">
    <property type="entry name" value="Methyl-accepting chemotaxis protein (MCP) signaling domain"/>
    <property type="match status" value="1"/>
</dbReference>
<dbReference type="Proteomes" id="UP000223606">
    <property type="component" value="Chromosome 1"/>
</dbReference>
<sequence>MNTIKGRLFGIAGLFALGLVILTLYSVFAFKATLYSDAEKRLRDIVDSSYSIIQAYQEKAAKGEMSEADAKSTAMAALNALRYDGTGYVWVHDLDQRVVMHPLNPDWNGKIKSDIKDPDGKSLYAAMNEVVLANGGEGSYAYSWAKPGQDPGKMFPKESYVKLFKPWGMVIGTGVYVDDLEAIVWSKALTLGGIGLVILALIIAASLIVVRSITRPLSVASHLLDCLVTGRPAEGSTLATSLTEVQTLNHSVDVFYKMSIERAELNSRTEAEQIRRDRQQAEIQRLISEFRGEIASALETVSTRATSMVGAVDALNKIADATSECVTTAASASEQASGSVETVASAAEELSASIQEISRQIGSNGEIVNQATDVARKTNDSMDGLAEAADRIGAVVGLISEIAEQTNLLALNATIEAARAGEAGRGFAVVASEVKSLASQTAKATDEISTQISGIQNSTKEAVEAIRQITDIMGEINRGTGLISEAIEEQQAATSEIARSISEASAGTQQVSASMTVVTQNANQTADAASGVYGASTEVSKTASDLRQTVDRFLENVAAA</sequence>
<evidence type="ECO:0000313" key="11">
    <source>
        <dbReference type="EMBL" id="SON57129.1"/>
    </source>
</evidence>
<evidence type="ECO:0000313" key="12">
    <source>
        <dbReference type="Proteomes" id="UP000223606"/>
    </source>
</evidence>
<dbReference type="Gene3D" id="1.10.287.950">
    <property type="entry name" value="Methyl-accepting chemotaxis protein"/>
    <property type="match status" value="1"/>
</dbReference>
<dbReference type="PANTHER" id="PTHR32089:SF112">
    <property type="entry name" value="LYSOZYME-LIKE PROTEIN-RELATED"/>
    <property type="match status" value="1"/>
</dbReference>
<dbReference type="SMART" id="SM00283">
    <property type="entry name" value="MA"/>
    <property type="match status" value="1"/>
</dbReference>
<dbReference type="GO" id="GO:0006935">
    <property type="term" value="P:chemotaxis"/>
    <property type="evidence" value="ECO:0007669"/>
    <property type="project" value="InterPro"/>
</dbReference>
<dbReference type="GO" id="GO:0005886">
    <property type="term" value="C:plasma membrane"/>
    <property type="evidence" value="ECO:0007669"/>
    <property type="project" value="UniProtKB-SubCell"/>
</dbReference>
<evidence type="ECO:0000256" key="2">
    <source>
        <dbReference type="ARBA" id="ARBA00022475"/>
    </source>
</evidence>
<evidence type="ECO:0000256" key="7">
    <source>
        <dbReference type="ARBA" id="ARBA00029447"/>
    </source>
</evidence>
<dbReference type="Pfam" id="PF00015">
    <property type="entry name" value="MCPsignal"/>
    <property type="match status" value="1"/>
</dbReference>
<dbReference type="GO" id="GO:0004888">
    <property type="term" value="F:transmembrane signaling receptor activity"/>
    <property type="evidence" value="ECO:0007669"/>
    <property type="project" value="InterPro"/>
</dbReference>
<evidence type="ECO:0000256" key="3">
    <source>
        <dbReference type="ARBA" id="ARBA00022692"/>
    </source>
</evidence>
<name>A0A2C9DAC7_9HYPH</name>
<feature type="domain" description="Methyl-accepting transducer" evidence="10">
    <location>
        <begin position="297"/>
        <end position="526"/>
    </location>
</feature>
<keyword evidence="12" id="KW-1185">Reference proteome</keyword>
<feature type="transmembrane region" description="Helical" evidence="9">
    <location>
        <begin position="188"/>
        <end position="210"/>
    </location>
</feature>
<dbReference type="InterPro" id="IPR033480">
    <property type="entry name" value="sCache_2"/>
</dbReference>
<dbReference type="PROSITE" id="PS50111">
    <property type="entry name" value="CHEMOTAXIS_TRANSDUC_2"/>
    <property type="match status" value="1"/>
</dbReference>
<dbReference type="OrthoDB" id="3378718at2"/>
<evidence type="ECO:0000256" key="4">
    <source>
        <dbReference type="ARBA" id="ARBA00022989"/>
    </source>
</evidence>
<dbReference type="GO" id="GO:0007165">
    <property type="term" value="P:signal transduction"/>
    <property type="evidence" value="ECO:0007669"/>
    <property type="project" value="UniProtKB-KW"/>
</dbReference>
<dbReference type="SMART" id="SM01049">
    <property type="entry name" value="Cache_2"/>
    <property type="match status" value="1"/>
</dbReference>
<evidence type="ECO:0000256" key="1">
    <source>
        <dbReference type="ARBA" id="ARBA00004651"/>
    </source>
</evidence>
<evidence type="ECO:0000256" key="8">
    <source>
        <dbReference type="PROSITE-ProRule" id="PRU00284"/>
    </source>
</evidence>
<accession>A0A2C9DAC7</accession>
<dbReference type="InterPro" id="IPR004090">
    <property type="entry name" value="Chemotax_Me-accpt_rcpt"/>
</dbReference>
<dbReference type="InterPro" id="IPR004089">
    <property type="entry name" value="MCPsignal_dom"/>
</dbReference>
<keyword evidence="2" id="KW-1003">Cell membrane</keyword>
<dbReference type="PRINTS" id="PR00260">
    <property type="entry name" value="CHEMTRNSDUCR"/>
</dbReference>